<feature type="repeat" description="TPR" evidence="3">
    <location>
        <begin position="372"/>
        <end position="405"/>
    </location>
</feature>
<sequence>MASHVDSAHDLLDLDIGTLRQYVELFPTEGLAKVITGYLSSGISKYPLAQEKGDAPDLSEGGVSLSVDAPVSQDDCLALMTEGILEARKSPLAHVLLGDFYLSLEEYESAVECTRKGLKLASAEGKKTDLSFQRTRDALSSTLATALVYYQAPRNHLEAKKIFQEILKRKPKFTAALIGLGLILEEDEDYKEAADFLEQALKLDPDNGRIGAEAAWCQALAGDYKTGLDKLEGYLDHPQLDASKPRGRELRAQTLYRIGVCIWELDSSKAARKDRQGAYAKLLAAIKANPNYAPAYTLLGIFYEDYNKDRRRARQCFQKAFELSPSEIVAAERLARLFANQGEWDIVEAVSQRVVDSGKAKQTPGSKKKGVSWPFSALGIVQMNKQEYQQSIVSFLSALRISPDDYYSYVGLGESYHNSGRYNSAQRAFNYAQNPTDGVVMKTTEDESWFTKYMLANVNRELSEFDAALQGYEEVLSQRPQEFGVSIALIQTLVEKGWRCIETGFYGEAIDSAIRAIEVANTVTEYKPDAFNLWKAVGDACSLFSWVQERLEKFPSSDVQRLLQSKSNVGIDFDTHQEIDGVGKDELASLSTSEDPTLVKVLKASILAQKRAIASCEHDIHAQAVAWYNLGWTEYRTHICLEQEGDEDQKLTIFLKAAMKCFKRAIELEAGNSEFWNSLGVITTTLSPKVAQHAFVRSLHLNDRNVHVWTNLGTLYLLQNDLQLADTAFGRAQAQDPDYALAWVGVGLVALLSGKEKDAFAHFTHAFELSDSSLLLTKRQYAVSAFDFVVSSPSSSSSIVDLIQPLFALQQLNRQAPYDLSHKHLAALFLERVGNYDASVAALQAVSEAAEQEYEKSEAVPALARIVQAKNDLARNQLALGSNDAAVEEAETALDLLAELEGDTSQSILTKEQLDKIRLSARLTAGLAHYFSGALDAALPYFRTSLEATGSHPDIICLLAEVLWAKGGENERQVAREQLFTASEKHESHVGILTLIGAMTVLDDDLETVEVIKDDLDRLRTDKSLTDEQLARIEKVVEAISVSLGGAEQELDEARRSVMLTPWKHTGWSELADAAGGDVYASTLAKETARRNAPPNGTLSAVGLAGAMGATGSASDAQRAIVLAPWSKNGWSGLVECMQEPADASHSHISAHPHVSSSLHPSSNTDDSAVKSAGTVDPSHNSASTVSPPPMERQSSVSKMAHVAKTLIKSPVEEKEHLKLEKTLSKEAKKGEVDVGVMEV</sequence>
<dbReference type="PROSITE" id="PS50005">
    <property type="entry name" value="TPR"/>
    <property type="match status" value="4"/>
</dbReference>
<dbReference type="Pfam" id="PF13432">
    <property type="entry name" value="TPR_16"/>
    <property type="match status" value="2"/>
</dbReference>
<keyword evidence="2 3" id="KW-0802">TPR repeat</keyword>
<evidence type="ECO:0000313" key="6">
    <source>
        <dbReference type="EMBL" id="KAF3004910.1"/>
    </source>
</evidence>
<reference evidence="6" key="1">
    <citation type="submission" date="2019-04" db="EMBL/GenBank/DDBJ databases">
        <title>Sequencing of skin fungus with MAO and IRED activity.</title>
        <authorList>
            <person name="Marsaioli A.J."/>
            <person name="Bonatto J.M.C."/>
            <person name="Reis Junior O."/>
        </authorList>
    </citation>
    <scope>NUCLEOTIDE SEQUENCE</scope>
    <source>
        <strain evidence="6">30M1</strain>
    </source>
</reference>
<dbReference type="Gene3D" id="1.25.40.10">
    <property type="entry name" value="Tetratricopeptide repeat domain"/>
    <property type="match status" value="4"/>
</dbReference>
<feature type="repeat" description="TPR" evidence="3">
    <location>
        <begin position="91"/>
        <end position="124"/>
    </location>
</feature>
<dbReference type="AlphaFoldDB" id="A0A9P4THB9"/>
<keyword evidence="1" id="KW-0677">Repeat</keyword>
<gene>
    <name evidence="6" type="primary">SKI3</name>
    <name evidence="6" type="ORF">E8E13_006643</name>
</gene>
<evidence type="ECO:0000256" key="2">
    <source>
        <dbReference type="ARBA" id="ARBA00022803"/>
    </source>
</evidence>
<evidence type="ECO:0000256" key="4">
    <source>
        <dbReference type="SAM" id="Coils"/>
    </source>
</evidence>
<dbReference type="GO" id="GO:0006401">
    <property type="term" value="P:RNA catabolic process"/>
    <property type="evidence" value="ECO:0007669"/>
    <property type="project" value="InterPro"/>
</dbReference>
<dbReference type="GO" id="GO:0055087">
    <property type="term" value="C:Ski complex"/>
    <property type="evidence" value="ECO:0007669"/>
    <property type="project" value="InterPro"/>
</dbReference>
<evidence type="ECO:0000256" key="1">
    <source>
        <dbReference type="ARBA" id="ARBA00022737"/>
    </source>
</evidence>
<dbReference type="PANTHER" id="PTHR15704">
    <property type="entry name" value="SUPERKILLER 3 PROTEIN-RELATED"/>
    <property type="match status" value="1"/>
</dbReference>
<name>A0A9P4THB9_CURKU</name>
<dbReference type="Proteomes" id="UP000801428">
    <property type="component" value="Unassembled WGS sequence"/>
</dbReference>
<dbReference type="EMBL" id="SWKU01000007">
    <property type="protein sequence ID" value="KAF3004910.1"/>
    <property type="molecule type" value="Genomic_DNA"/>
</dbReference>
<dbReference type="OrthoDB" id="421075at2759"/>
<dbReference type="PANTHER" id="PTHR15704:SF7">
    <property type="entry name" value="SUPERKILLER COMPLEX PROTEIN 3"/>
    <property type="match status" value="1"/>
</dbReference>
<evidence type="ECO:0000256" key="5">
    <source>
        <dbReference type="SAM" id="MobiDB-lite"/>
    </source>
</evidence>
<evidence type="ECO:0000256" key="3">
    <source>
        <dbReference type="PROSITE-ProRule" id="PRU00339"/>
    </source>
</evidence>
<dbReference type="SMART" id="SM00028">
    <property type="entry name" value="TPR"/>
    <property type="match status" value="10"/>
</dbReference>
<comment type="caution">
    <text evidence="6">The sequence shown here is derived from an EMBL/GenBank/DDBJ whole genome shotgun (WGS) entry which is preliminary data.</text>
</comment>
<keyword evidence="4" id="KW-0175">Coiled coil</keyword>
<proteinExistence type="predicted"/>
<dbReference type="InterPro" id="IPR039226">
    <property type="entry name" value="Ski3/TTC37"/>
</dbReference>
<dbReference type="InterPro" id="IPR011990">
    <property type="entry name" value="TPR-like_helical_dom_sf"/>
</dbReference>
<dbReference type="PROSITE" id="PS50293">
    <property type="entry name" value="TPR_REGION"/>
    <property type="match status" value="1"/>
</dbReference>
<organism evidence="6 7">
    <name type="scientific">Curvularia kusanoi</name>
    <name type="common">Cochliobolus kusanoi</name>
    <dbReference type="NCBI Taxonomy" id="90978"/>
    <lineage>
        <taxon>Eukaryota</taxon>
        <taxon>Fungi</taxon>
        <taxon>Dikarya</taxon>
        <taxon>Ascomycota</taxon>
        <taxon>Pezizomycotina</taxon>
        <taxon>Dothideomycetes</taxon>
        <taxon>Pleosporomycetidae</taxon>
        <taxon>Pleosporales</taxon>
        <taxon>Pleosporineae</taxon>
        <taxon>Pleosporaceae</taxon>
        <taxon>Curvularia</taxon>
    </lineage>
</organism>
<dbReference type="SUPFAM" id="SSF48452">
    <property type="entry name" value="TPR-like"/>
    <property type="match status" value="4"/>
</dbReference>
<dbReference type="InterPro" id="IPR019734">
    <property type="entry name" value="TPR_rpt"/>
</dbReference>
<accession>A0A9P4THB9</accession>
<dbReference type="Pfam" id="PF13181">
    <property type="entry name" value="TPR_8"/>
    <property type="match status" value="2"/>
</dbReference>
<feature type="region of interest" description="Disordered" evidence="5">
    <location>
        <begin position="1144"/>
        <end position="1201"/>
    </location>
</feature>
<feature type="repeat" description="TPR" evidence="3">
    <location>
        <begin position="706"/>
        <end position="739"/>
    </location>
</feature>
<protein>
    <submittedName>
        <fullName evidence="6">Superkiller protein 3</fullName>
    </submittedName>
</protein>
<evidence type="ECO:0000313" key="7">
    <source>
        <dbReference type="Proteomes" id="UP000801428"/>
    </source>
</evidence>
<keyword evidence="7" id="KW-1185">Reference proteome</keyword>
<feature type="coiled-coil region" evidence="4">
    <location>
        <begin position="840"/>
        <end position="903"/>
    </location>
</feature>
<feature type="repeat" description="TPR" evidence="3">
    <location>
        <begin position="174"/>
        <end position="207"/>
    </location>
</feature>
<feature type="compositionally biased region" description="Low complexity" evidence="5">
    <location>
        <begin position="1150"/>
        <end position="1163"/>
    </location>
</feature>